<organism evidence="2 3">
    <name type="scientific">Microbacterium testaceum</name>
    <name type="common">Aureobacterium testaceum</name>
    <name type="synonym">Brevibacterium testaceum</name>
    <dbReference type="NCBI Taxonomy" id="2033"/>
    <lineage>
        <taxon>Bacteria</taxon>
        <taxon>Bacillati</taxon>
        <taxon>Actinomycetota</taxon>
        <taxon>Actinomycetes</taxon>
        <taxon>Micrococcales</taxon>
        <taxon>Microbacteriaceae</taxon>
        <taxon>Microbacterium</taxon>
    </lineage>
</organism>
<dbReference type="PATRIC" id="fig|2033.6.peg.1790"/>
<keyword evidence="1" id="KW-0732">Signal</keyword>
<accession>A0A147EZE5</accession>
<dbReference type="AlphaFoldDB" id="A0A147EZE5"/>
<evidence type="ECO:0000313" key="3">
    <source>
        <dbReference type="Proteomes" id="UP000075025"/>
    </source>
</evidence>
<evidence type="ECO:0000313" key="2">
    <source>
        <dbReference type="EMBL" id="KTR95846.1"/>
    </source>
</evidence>
<feature type="signal peptide" evidence="1">
    <location>
        <begin position="1"/>
        <end position="21"/>
    </location>
</feature>
<name>A0A147EZE5_MICTE</name>
<gene>
    <name evidence="2" type="ORF">NS220_04675</name>
</gene>
<dbReference type="Proteomes" id="UP000075025">
    <property type="component" value="Unassembled WGS sequence"/>
</dbReference>
<dbReference type="EMBL" id="LDRT01000023">
    <property type="protein sequence ID" value="KTR95846.1"/>
    <property type="molecule type" value="Genomic_DNA"/>
</dbReference>
<feature type="chain" id="PRO_5007544644" evidence="1">
    <location>
        <begin position="22"/>
        <end position="160"/>
    </location>
</feature>
<proteinExistence type="predicted"/>
<evidence type="ECO:0000256" key="1">
    <source>
        <dbReference type="SAM" id="SignalP"/>
    </source>
</evidence>
<reference evidence="2 3" key="1">
    <citation type="journal article" date="2016" name="Front. Microbiol.">
        <title>Genomic Resource of Rice Seed Associated Bacteria.</title>
        <authorList>
            <person name="Midha S."/>
            <person name="Bansal K."/>
            <person name="Sharma S."/>
            <person name="Kumar N."/>
            <person name="Patil P.P."/>
            <person name="Chaudhry V."/>
            <person name="Patil P.B."/>
        </authorList>
    </citation>
    <scope>NUCLEOTIDE SEQUENCE [LARGE SCALE GENOMIC DNA]</scope>
    <source>
        <strain evidence="2 3">NS220</strain>
    </source>
</reference>
<comment type="caution">
    <text evidence="2">The sequence shown here is derived from an EMBL/GenBank/DDBJ whole genome shotgun (WGS) entry which is preliminary data.</text>
</comment>
<sequence length="160" mass="15754">MAATTVAAVAMTGLGVSSANASECSGGGPDIAVSDVATTYVPGTFRAYGDGGATLTISAGQTSEVHSDVSTSGSVSVGSVIAQASVTAGVTLGESYSVTQSASGSYTVPDGLTGQYIELGAAGRSFSWSATTYNSGCVVTDQQSGSSVAPTDSPYFFKSW</sequence>
<protein>
    <submittedName>
        <fullName evidence="2">Uncharacterized protein</fullName>
    </submittedName>
</protein>